<evidence type="ECO:0000313" key="3">
    <source>
        <dbReference type="Proteomes" id="UP001162131"/>
    </source>
</evidence>
<name>A0AAU9KAE5_9CILI</name>
<reference evidence="2" key="1">
    <citation type="submission" date="2021-09" db="EMBL/GenBank/DDBJ databases">
        <authorList>
            <consortium name="AG Swart"/>
            <person name="Singh M."/>
            <person name="Singh A."/>
            <person name="Seah K."/>
            <person name="Emmerich C."/>
        </authorList>
    </citation>
    <scope>NUCLEOTIDE SEQUENCE</scope>
    <source>
        <strain evidence="2">ATCC30299</strain>
    </source>
</reference>
<proteinExistence type="predicted"/>
<feature type="region of interest" description="Disordered" evidence="1">
    <location>
        <begin position="309"/>
        <end position="341"/>
    </location>
</feature>
<evidence type="ECO:0000313" key="2">
    <source>
        <dbReference type="EMBL" id="CAG9334178.1"/>
    </source>
</evidence>
<keyword evidence="3" id="KW-1185">Reference proteome</keyword>
<gene>
    <name evidence="2" type="ORF">BSTOLATCC_MIC60798</name>
</gene>
<dbReference type="EMBL" id="CAJZBQ010000058">
    <property type="protein sequence ID" value="CAG9334178.1"/>
    <property type="molecule type" value="Genomic_DNA"/>
</dbReference>
<dbReference type="AlphaFoldDB" id="A0AAU9KAE5"/>
<comment type="caution">
    <text evidence="2">The sequence shown here is derived from an EMBL/GenBank/DDBJ whole genome shotgun (WGS) entry which is preliminary data.</text>
</comment>
<evidence type="ECO:0000256" key="1">
    <source>
        <dbReference type="SAM" id="MobiDB-lite"/>
    </source>
</evidence>
<feature type="compositionally biased region" description="Low complexity" evidence="1">
    <location>
        <begin position="316"/>
        <end position="331"/>
    </location>
</feature>
<sequence>MIKHNWTFILETLVESRCEIKLFIVDTVIFDIMDVFKPVIWIFTNRKGKLDYRNLNNLTISDISKAFLEVLNFQGLGIRGSEWFEPGKAVLIKHDGLRLIIDDIQVEDLPHSYPDDIHTLQLYQFHKAIFDKYIYTYEFSIDEPEADENFHRKLVGSHNEENTMICWDEIIKKNIKRTSRLIFKNFEQLSSLKIVGITLMYYIEHESKQPWFCGAENCTFRKKSDAKRFDSFSFISNKPLYNNTRKITQGHSITSLKINNRQKSLLSQSFLSRKKKINDSFYIRHAHEKSFMRITPILRSPDISVVIEPPKSRAFSRQSRSRNPSSISQSRKSMDAHSKLPSFSNAEEFTIPFKRRPTFHNTQCKIYIQSDKLKIFPSDEHYSCKCVGDFCNLTNIQLPMHDKSLRFLVPKQSLMLGRMSSYSPIRLPEFRLVPPDILLACSKFKPPEKLIPKLQSASIFKPIHNSESINTIAPRLDEESVCLKCFVVYYNIMSSFQFN</sequence>
<protein>
    <submittedName>
        <fullName evidence="2">Uncharacterized protein</fullName>
    </submittedName>
</protein>
<dbReference type="Proteomes" id="UP001162131">
    <property type="component" value="Unassembled WGS sequence"/>
</dbReference>
<accession>A0AAU9KAE5</accession>
<organism evidence="2 3">
    <name type="scientific">Blepharisma stoltei</name>
    <dbReference type="NCBI Taxonomy" id="1481888"/>
    <lineage>
        <taxon>Eukaryota</taxon>
        <taxon>Sar</taxon>
        <taxon>Alveolata</taxon>
        <taxon>Ciliophora</taxon>
        <taxon>Postciliodesmatophora</taxon>
        <taxon>Heterotrichea</taxon>
        <taxon>Heterotrichida</taxon>
        <taxon>Blepharismidae</taxon>
        <taxon>Blepharisma</taxon>
    </lineage>
</organism>